<dbReference type="STRING" id="1527.SAMN04489757_12034"/>
<evidence type="ECO:0000256" key="2">
    <source>
        <dbReference type="SAM" id="SignalP"/>
    </source>
</evidence>
<keyword evidence="2" id="KW-0732">Signal</keyword>
<dbReference type="SUPFAM" id="SSF53850">
    <property type="entry name" value="Periplasmic binding protein-like II"/>
    <property type="match status" value="1"/>
</dbReference>
<dbReference type="EMBL" id="FOWD01000020">
    <property type="protein sequence ID" value="SFO36422.1"/>
    <property type="molecule type" value="Genomic_DNA"/>
</dbReference>
<dbReference type="InterPro" id="IPR006059">
    <property type="entry name" value="SBP"/>
</dbReference>
<evidence type="ECO:0000313" key="3">
    <source>
        <dbReference type="EMBL" id="SFO36422.1"/>
    </source>
</evidence>
<dbReference type="InterPro" id="IPR050490">
    <property type="entry name" value="Bact_solute-bd_prot1"/>
</dbReference>
<name>A0A1I5GKD1_9FIRM</name>
<dbReference type="PROSITE" id="PS51257">
    <property type="entry name" value="PROKAR_LIPOPROTEIN"/>
    <property type="match status" value="1"/>
</dbReference>
<proteinExistence type="predicted"/>
<sequence>MKKSVLRLIVVGVLAAVMLTGCGGKNGDSDGGKSTTKDVKEDSPKTAEVDKKTAEDTGSKDKVTINYYDWVNLDTSIIDDFNAANPDIKVVYHMIPDNGSDKLTQLDVLAMGGGEIDVMPGSDGEQMLRMKNGIYAPLDEFIKKDGIDMEANFGDILDYARYDGVYYGYPYRSTVEGIWYNKDMFDEAGIPYPDGLWTWDEYIDIARKLTKGEGQDKIYGTYTHTFNGQWAPIGNEVSDWYTEDGKCNIKAEGFIKALETRKKLDDEGIQLSFNQIIATKATQSAYFLGGKCAMVQAGSWIVQNIKDQENYPHDFKIGVAPLPRYDENVKENNNFCVAASILAIPANSEHKEEAWRFIRYIVEEGAKRTAGIGNYPSYKPSYNDDLINTFIEGSNLEADDIKVIFGDLTTCTQKPIGIGSAEYQQSMQEQTQLYFNGEKTIEEITDTIEKVTNESISKELNNK</sequence>
<feature type="signal peptide" evidence="2">
    <location>
        <begin position="1"/>
        <end position="15"/>
    </location>
</feature>
<dbReference type="PANTHER" id="PTHR43649:SF30">
    <property type="entry name" value="ABC TRANSPORTER SUBSTRATE-BINDING PROTEIN"/>
    <property type="match status" value="1"/>
</dbReference>
<organism evidence="3 4">
    <name type="scientific">Anaerocolumna aminovalerica</name>
    <dbReference type="NCBI Taxonomy" id="1527"/>
    <lineage>
        <taxon>Bacteria</taxon>
        <taxon>Bacillati</taxon>
        <taxon>Bacillota</taxon>
        <taxon>Clostridia</taxon>
        <taxon>Lachnospirales</taxon>
        <taxon>Lachnospiraceae</taxon>
        <taxon>Anaerocolumna</taxon>
    </lineage>
</organism>
<dbReference type="CDD" id="cd13585">
    <property type="entry name" value="PBP2_TMBP_like"/>
    <property type="match status" value="1"/>
</dbReference>
<evidence type="ECO:0000256" key="1">
    <source>
        <dbReference type="SAM" id="MobiDB-lite"/>
    </source>
</evidence>
<dbReference type="PANTHER" id="PTHR43649">
    <property type="entry name" value="ARABINOSE-BINDING PROTEIN-RELATED"/>
    <property type="match status" value="1"/>
</dbReference>
<accession>A0A1I5GKD1</accession>
<evidence type="ECO:0000313" key="4">
    <source>
        <dbReference type="Proteomes" id="UP000198806"/>
    </source>
</evidence>
<reference evidence="3 4" key="1">
    <citation type="submission" date="2016-10" db="EMBL/GenBank/DDBJ databases">
        <authorList>
            <person name="de Groot N.N."/>
        </authorList>
    </citation>
    <scope>NUCLEOTIDE SEQUENCE [LARGE SCALE GENOMIC DNA]</scope>
    <source>
        <strain evidence="3 4">DSM 1283</strain>
    </source>
</reference>
<feature type="region of interest" description="Disordered" evidence="1">
    <location>
        <begin position="25"/>
        <end position="55"/>
    </location>
</feature>
<dbReference type="Proteomes" id="UP000198806">
    <property type="component" value="Unassembled WGS sequence"/>
</dbReference>
<feature type="compositionally biased region" description="Basic and acidic residues" evidence="1">
    <location>
        <begin position="27"/>
        <end position="55"/>
    </location>
</feature>
<feature type="chain" id="PRO_5038705196" evidence="2">
    <location>
        <begin position="16"/>
        <end position="463"/>
    </location>
</feature>
<dbReference type="Gene3D" id="3.40.190.10">
    <property type="entry name" value="Periplasmic binding protein-like II"/>
    <property type="match status" value="1"/>
</dbReference>
<gene>
    <name evidence="3" type="ORF">SAMN04489757_12034</name>
</gene>
<keyword evidence="4" id="KW-1185">Reference proteome</keyword>
<dbReference type="AlphaFoldDB" id="A0A1I5GKD1"/>
<protein>
    <submittedName>
        <fullName evidence="3">Carbohydrate ABC transporter substrate-binding protein, CUT1 family</fullName>
    </submittedName>
</protein>
<dbReference type="RefSeq" id="WP_170847988.1">
    <property type="nucleotide sequence ID" value="NZ_BAABFM010000028.1"/>
</dbReference>
<dbReference type="Pfam" id="PF01547">
    <property type="entry name" value="SBP_bac_1"/>
    <property type="match status" value="1"/>
</dbReference>